<keyword evidence="6" id="KW-0813">Transport</keyword>
<evidence type="ECO:0000256" key="1">
    <source>
        <dbReference type="ARBA" id="ARBA00004141"/>
    </source>
</evidence>
<dbReference type="PANTHER" id="PTHR43229">
    <property type="entry name" value="NODULATION PROTEIN J"/>
    <property type="match status" value="1"/>
</dbReference>
<dbReference type="InterPro" id="IPR013525">
    <property type="entry name" value="ABC2_TM"/>
</dbReference>
<keyword evidence="2 6" id="KW-0812">Transmembrane</keyword>
<dbReference type="GO" id="GO:0043190">
    <property type="term" value="C:ATP-binding cassette (ABC) transporter complex"/>
    <property type="evidence" value="ECO:0007669"/>
    <property type="project" value="InterPro"/>
</dbReference>
<proteinExistence type="inferred from homology"/>
<dbReference type="PROSITE" id="PS51012">
    <property type="entry name" value="ABC_TM2"/>
    <property type="match status" value="1"/>
</dbReference>
<gene>
    <name evidence="8" type="ORF">FLP23_00750</name>
</gene>
<feature type="transmembrane region" description="Helical" evidence="6">
    <location>
        <begin position="250"/>
        <end position="271"/>
    </location>
</feature>
<evidence type="ECO:0000259" key="7">
    <source>
        <dbReference type="PROSITE" id="PS51012"/>
    </source>
</evidence>
<keyword evidence="6" id="KW-1003">Cell membrane</keyword>
<dbReference type="AlphaFoldDB" id="A0A5C1Y707"/>
<dbReference type="Pfam" id="PF01061">
    <property type="entry name" value="ABC2_membrane"/>
    <property type="match status" value="1"/>
</dbReference>
<feature type="transmembrane region" description="Helical" evidence="6">
    <location>
        <begin position="161"/>
        <end position="184"/>
    </location>
</feature>
<dbReference type="GO" id="GO:0140359">
    <property type="term" value="F:ABC-type transporter activity"/>
    <property type="evidence" value="ECO:0007669"/>
    <property type="project" value="InterPro"/>
</dbReference>
<evidence type="ECO:0000256" key="6">
    <source>
        <dbReference type="RuleBase" id="RU361157"/>
    </source>
</evidence>
<comment type="subcellular location">
    <subcellularLocation>
        <location evidence="6">Cell membrane</location>
        <topology evidence="6">Multi-pass membrane protein</topology>
    </subcellularLocation>
    <subcellularLocation>
        <location evidence="1">Membrane</location>
        <topology evidence="1">Multi-pass membrane protein</topology>
    </subcellularLocation>
</comment>
<organism evidence="8 9">
    <name type="scientific">Protaetiibacter larvae</name>
    <dbReference type="NCBI Taxonomy" id="2592654"/>
    <lineage>
        <taxon>Bacteria</taxon>
        <taxon>Bacillati</taxon>
        <taxon>Actinomycetota</taxon>
        <taxon>Actinomycetes</taxon>
        <taxon>Micrococcales</taxon>
        <taxon>Microbacteriaceae</taxon>
        <taxon>Protaetiibacter</taxon>
    </lineage>
</organism>
<evidence type="ECO:0000313" key="9">
    <source>
        <dbReference type="Proteomes" id="UP000322159"/>
    </source>
</evidence>
<evidence type="ECO:0000256" key="5">
    <source>
        <dbReference type="ARBA" id="ARBA00023251"/>
    </source>
</evidence>
<evidence type="ECO:0000256" key="2">
    <source>
        <dbReference type="ARBA" id="ARBA00022692"/>
    </source>
</evidence>
<accession>A0A5C1Y707</accession>
<dbReference type="RefSeq" id="WP_149324115.1">
    <property type="nucleotide sequence ID" value="NZ_CP043504.1"/>
</dbReference>
<reference evidence="8 9" key="1">
    <citation type="submission" date="2019-09" db="EMBL/GenBank/DDBJ databases">
        <title>Genome sequencing of strain KACC 19322.</title>
        <authorList>
            <person name="Heo J."/>
            <person name="Kim S.-J."/>
            <person name="Kim J.-S."/>
            <person name="Hong S.-B."/>
            <person name="Kwon S.-W."/>
        </authorList>
    </citation>
    <scope>NUCLEOTIDE SEQUENCE [LARGE SCALE GENOMIC DNA]</scope>
    <source>
        <strain evidence="8 9">KACC 19322</strain>
    </source>
</reference>
<dbReference type="PIRSF" id="PIRSF006648">
    <property type="entry name" value="DrrB"/>
    <property type="match status" value="1"/>
</dbReference>
<dbReference type="GO" id="GO:0046677">
    <property type="term" value="P:response to antibiotic"/>
    <property type="evidence" value="ECO:0007669"/>
    <property type="project" value="UniProtKB-KW"/>
</dbReference>
<keyword evidence="3 6" id="KW-1133">Transmembrane helix</keyword>
<dbReference type="EMBL" id="CP043504">
    <property type="protein sequence ID" value="QEO08682.1"/>
    <property type="molecule type" value="Genomic_DNA"/>
</dbReference>
<dbReference type="PANTHER" id="PTHR43229:SF2">
    <property type="entry name" value="NODULATION PROTEIN J"/>
    <property type="match status" value="1"/>
</dbReference>
<keyword evidence="5" id="KW-0046">Antibiotic resistance</keyword>
<dbReference type="OrthoDB" id="9778589at2"/>
<comment type="similarity">
    <text evidence="6">Belongs to the ABC-2 integral membrane protein family.</text>
</comment>
<feature type="transmembrane region" description="Helical" evidence="6">
    <location>
        <begin position="196"/>
        <end position="222"/>
    </location>
</feature>
<name>A0A5C1Y707_9MICO</name>
<feature type="transmembrane region" description="Helical" evidence="6">
    <location>
        <begin position="132"/>
        <end position="155"/>
    </location>
</feature>
<dbReference type="InterPro" id="IPR000412">
    <property type="entry name" value="ABC_2_transport"/>
</dbReference>
<keyword evidence="9" id="KW-1185">Reference proteome</keyword>
<evidence type="ECO:0000256" key="4">
    <source>
        <dbReference type="ARBA" id="ARBA00023136"/>
    </source>
</evidence>
<protein>
    <recommendedName>
        <fullName evidence="6">Transport permease protein</fullName>
    </recommendedName>
</protein>
<dbReference type="InterPro" id="IPR047817">
    <property type="entry name" value="ABC2_TM_bact-type"/>
</dbReference>
<keyword evidence="4 6" id="KW-0472">Membrane</keyword>
<feature type="domain" description="ABC transmembrane type-2" evidence="7">
    <location>
        <begin position="42"/>
        <end position="277"/>
    </location>
</feature>
<evidence type="ECO:0000256" key="3">
    <source>
        <dbReference type="ARBA" id="ARBA00022989"/>
    </source>
</evidence>
<dbReference type="KEGG" id="lyk:FLP23_00750"/>
<evidence type="ECO:0000313" key="8">
    <source>
        <dbReference type="EMBL" id="QEO08682.1"/>
    </source>
</evidence>
<sequence length="280" mass="30042">MTTLEPLELAEEARRAAARVRRFGAWYAAEHQIRVWRRYLGVNIASAIGTPVLYLFAFGVGLGVLVTANAGPAGVDGVSYLVFVAPALIVTAAVTIASGEFTYPVMQGFKWNPTYIGMNAAPLSARQIIDGVVLFVGLRMLTASVVYFAIMAAFGASPSPAAALTVLIATLGGLAFGTPLLAYSATLREDRGQFAVVQRVIVLPLTLFSGTIFPLAQLPWFLQWIGWLSPLWHASELGRVVSYGAERPGWLVAVHVGYLVLLAVAGWLLAVRIATRRLDA</sequence>
<feature type="transmembrane region" description="Helical" evidence="6">
    <location>
        <begin position="78"/>
        <end position="97"/>
    </location>
</feature>
<dbReference type="PRINTS" id="PR00164">
    <property type="entry name" value="ABC2TRNSPORT"/>
</dbReference>
<feature type="transmembrane region" description="Helical" evidence="6">
    <location>
        <begin position="40"/>
        <end position="66"/>
    </location>
</feature>
<dbReference type="InterPro" id="IPR051784">
    <property type="entry name" value="Nod_factor_ABC_transporter"/>
</dbReference>
<dbReference type="Proteomes" id="UP000322159">
    <property type="component" value="Chromosome"/>
</dbReference>